<evidence type="ECO:0000313" key="2">
    <source>
        <dbReference type="Proteomes" id="UP000070136"/>
    </source>
</evidence>
<evidence type="ECO:0000313" key="1">
    <source>
        <dbReference type="EMBL" id="KXT98787.1"/>
    </source>
</evidence>
<reference evidence="1 2" key="1">
    <citation type="submission" date="2016-01" db="EMBL/GenBank/DDBJ databases">
        <title>Highly variable Streptococcus oralis are common among viridans streptococci isolated from primates.</title>
        <authorList>
            <person name="Denapaite D."/>
            <person name="Rieger M."/>
            <person name="Koendgen S."/>
            <person name="Brueckner R."/>
            <person name="Ochigava I."/>
            <person name="Kappeler P."/>
            <person name="Maetz-Rensing K."/>
            <person name="Leendertz F."/>
            <person name="Hakenbeck R."/>
        </authorList>
    </citation>
    <scope>NUCLEOTIDE SEQUENCE [LARGE SCALE GENOMIC DNA]</scope>
    <source>
        <strain evidence="1 2">DD28</strain>
    </source>
</reference>
<evidence type="ECO:0008006" key="3">
    <source>
        <dbReference type="Google" id="ProtNLM"/>
    </source>
</evidence>
<dbReference type="EMBL" id="LQOA01000031">
    <property type="protein sequence ID" value="KXT98787.1"/>
    <property type="molecule type" value="Genomic_DNA"/>
</dbReference>
<sequence>MNTFVHIYRLQHGDAVVPSTKMLYNYIHQDLIVIKVIDLLRAVRIRKKFKKLPSTKKQLEKAIKERPEEMTNPSHFGDWEINSVLGRKTVGDPSILISVD</sequence>
<proteinExistence type="predicted"/>
<dbReference type="PATRIC" id="fig|28037.234.peg.1005"/>
<comment type="caution">
    <text evidence="1">The sequence shown here is derived from an EMBL/GenBank/DDBJ whole genome shotgun (WGS) entry which is preliminary data.</text>
</comment>
<gene>
    <name evidence="1" type="ORF">SMIDD28_00965</name>
</gene>
<protein>
    <recommendedName>
        <fullName evidence="3">Mobile element protein</fullName>
    </recommendedName>
</protein>
<dbReference type="RefSeq" id="WP_231075141.1">
    <property type="nucleotide sequence ID" value="NZ_KQ970262.1"/>
</dbReference>
<dbReference type="Proteomes" id="UP000070136">
    <property type="component" value="Unassembled WGS sequence"/>
</dbReference>
<name>A0A139Q8E4_STRMT</name>
<organism evidence="1 2">
    <name type="scientific">Streptococcus mitis</name>
    <dbReference type="NCBI Taxonomy" id="28037"/>
    <lineage>
        <taxon>Bacteria</taxon>
        <taxon>Bacillati</taxon>
        <taxon>Bacillota</taxon>
        <taxon>Bacilli</taxon>
        <taxon>Lactobacillales</taxon>
        <taxon>Streptococcaceae</taxon>
        <taxon>Streptococcus</taxon>
        <taxon>Streptococcus mitis group</taxon>
    </lineage>
</organism>
<accession>A0A139Q8E4</accession>
<dbReference type="AlphaFoldDB" id="A0A139Q8E4"/>